<dbReference type="Proteomes" id="UP000623795">
    <property type="component" value="Unassembled WGS sequence"/>
</dbReference>
<dbReference type="SUPFAM" id="SSF54909">
    <property type="entry name" value="Dimeric alpha+beta barrel"/>
    <property type="match status" value="1"/>
</dbReference>
<proteinExistence type="predicted"/>
<evidence type="ECO:0000313" key="3">
    <source>
        <dbReference type="Proteomes" id="UP000623795"/>
    </source>
</evidence>
<evidence type="ECO:0000313" key="2">
    <source>
        <dbReference type="EMBL" id="NMG42137.1"/>
    </source>
</evidence>
<protein>
    <recommendedName>
        <fullName evidence="1">EthD domain-containing protein</fullName>
    </recommendedName>
</protein>
<dbReference type="Gene3D" id="3.30.70.100">
    <property type="match status" value="1"/>
</dbReference>
<sequence length="317" mass="33805">MRSVNNPEVGPASQVTTIALLTRKNGLSPELFSAYWRDVHGILAARIPGFEAYTQFHLGRAMQRWLNLPEGVSTAVPSGTRIHGIAEVILNAEEDRAGLASSTVAAHIQGDEQYVFRTSLLYNLAPGASRTHVCRGRAESDATVSTAANATLFLLLGRRKGCSPDEFAASLEAGLIPALAEEEGIRKLRTHALASGDPSLWCTTGVENRQTSATAFDIVLQLTGEPGSRVVELVNQGLGRISPSQLDTLGKLHAYEVRGRFQMVRGGRPTHLGLRGFSVMNTIAAAGAENQRSTPVLEAIYGVAPASTCDMETGVTS</sequence>
<reference evidence="2 3" key="1">
    <citation type="submission" date="2019-12" db="EMBL/GenBank/DDBJ databases">
        <title>Comparative genomics gives insights into the taxonomy of the Azoarcus-Aromatoleum group and reveals separate origins of nif in the plant-associated Azoarcus and non-plant-associated Aromatoleum sub-groups.</title>
        <authorList>
            <person name="Lafos M."/>
            <person name="Maluk M."/>
            <person name="Batista M."/>
            <person name="Junghare M."/>
            <person name="Carmona M."/>
            <person name="Faoro H."/>
            <person name="Cruz L.M."/>
            <person name="Battistoni F."/>
            <person name="De Souza E."/>
            <person name="Pedrosa F."/>
            <person name="Chen W.-M."/>
            <person name="Poole P.S."/>
            <person name="Dixon R.A."/>
            <person name="James E.K."/>
        </authorList>
    </citation>
    <scope>NUCLEOTIDE SEQUENCE [LARGE SCALE GENOMIC DNA]</scope>
    <source>
        <strain evidence="2 3">Td21</strain>
    </source>
</reference>
<name>A0ABX1PRU1_9RHOO</name>
<dbReference type="Pfam" id="PF07110">
    <property type="entry name" value="EthD"/>
    <property type="match status" value="1"/>
</dbReference>
<comment type="caution">
    <text evidence="2">The sequence shown here is derived from an EMBL/GenBank/DDBJ whole genome shotgun (WGS) entry which is preliminary data.</text>
</comment>
<keyword evidence="3" id="KW-1185">Reference proteome</keyword>
<accession>A0ABX1PRU1</accession>
<gene>
    <name evidence="2" type="ORF">GPA22_00085</name>
</gene>
<feature type="domain" description="EthD" evidence="1">
    <location>
        <begin position="24"/>
        <end position="112"/>
    </location>
</feature>
<dbReference type="RefSeq" id="WP_169254077.1">
    <property type="nucleotide sequence ID" value="NZ_WTVN01000001.1"/>
</dbReference>
<organism evidence="2 3">
    <name type="scientific">Aromatoleum toluvorans</name>
    <dbReference type="NCBI Taxonomy" id="92002"/>
    <lineage>
        <taxon>Bacteria</taxon>
        <taxon>Pseudomonadati</taxon>
        <taxon>Pseudomonadota</taxon>
        <taxon>Betaproteobacteria</taxon>
        <taxon>Rhodocyclales</taxon>
        <taxon>Rhodocyclaceae</taxon>
        <taxon>Aromatoleum</taxon>
    </lineage>
</organism>
<evidence type="ECO:0000259" key="1">
    <source>
        <dbReference type="Pfam" id="PF07110"/>
    </source>
</evidence>
<dbReference type="EMBL" id="WTVN01000001">
    <property type="protein sequence ID" value="NMG42137.1"/>
    <property type="molecule type" value="Genomic_DNA"/>
</dbReference>
<dbReference type="InterPro" id="IPR009799">
    <property type="entry name" value="EthD_dom"/>
</dbReference>
<dbReference type="InterPro" id="IPR011008">
    <property type="entry name" value="Dimeric_a/b-barrel"/>
</dbReference>